<name>A0A0V1I283_9BILA</name>
<dbReference type="EMBL" id="JYDP01000008">
    <property type="protein sequence ID" value="KRZ17017.1"/>
    <property type="molecule type" value="Genomic_DNA"/>
</dbReference>
<organism evidence="1 2">
    <name type="scientific">Trichinella zimbabwensis</name>
    <dbReference type="NCBI Taxonomy" id="268475"/>
    <lineage>
        <taxon>Eukaryota</taxon>
        <taxon>Metazoa</taxon>
        <taxon>Ecdysozoa</taxon>
        <taxon>Nematoda</taxon>
        <taxon>Enoplea</taxon>
        <taxon>Dorylaimia</taxon>
        <taxon>Trichinellida</taxon>
        <taxon>Trichinellidae</taxon>
        <taxon>Trichinella</taxon>
    </lineage>
</organism>
<reference evidence="1 2" key="1">
    <citation type="submission" date="2015-01" db="EMBL/GenBank/DDBJ databases">
        <title>Evolution of Trichinella species and genotypes.</title>
        <authorList>
            <person name="Korhonen P.K."/>
            <person name="Edoardo P."/>
            <person name="Giuseppe L.R."/>
            <person name="Gasser R.B."/>
        </authorList>
    </citation>
    <scope>NUCLEOTIDE SEQUENCE [LARGE SCALE GENOMIC DNA]</scope>
    <source>
        <strain evidence="1">ISS1029</strain>
    </source>
</reference>
<proteinExistence type="predicted"/>
<accession>A0A0V1I283</accession>
<gene>
    <name evidence="1" type="ORF">T11_1600</name>
</gene>
<dbReference type="Proteomes" id="UP000055024">
    <property type="component" value="Unassembled WGS sequence"/>
</dbReference>
<keyword evidence="2" id="KW-1185">Reference proteome</keyword>
<evidence type="ECO:0000313" key="1">
    <source>
        <dbReference type="EMBL" id="KRZ17017.1"/>
    </source>
</evidence>
<dbReference type="AlphaFoldDB" id="A0A0V1I283"/>
<comment type="caution">
    <text evidence="1">The sequence shown here is derived from an EMBL/GenBank/DDBJ whole genome shotgun (WGS) entry which is preliminary data.</text>
</comment>
<sequence>MCNGRLRALVTGCFTKETNSPDLKHDPSIAISIRESCHMKWKVEVADFPGTLWLSQTMHLHAVAIAAVNNWQIDSGYFLKTE</sequence>
<dbReference type="OrthoDB" id="10644372at2759"/>
<evidence type="ECO:0000313" key="2">
    <source>
        <dbReference type="Proteomes" id="UP000055024"/>
    </source>
</evidence>
<protein>
    <submittedName>
        <fullName evidence="1">Uncharacterized protein</fullName>
    </submittedName>
</protein>